<reference evidence="1" key="1">
    <citation type="submission" date="2018-05" db="EMBL/GenBank/DDBJ databases">
        <title>Draft genome of Mucuna pruriens seed.</title>
        <authorList>
            <person name="Nnadi N.E."/>
            <person name="Vos R."/>
            <person name="Hasami M.H."/>
            <person name="Devisetty U.K."/>
            <person name="Aguiy J.C."/>
        </authorList>
    </citation>
    <scope>NUCLEOTIDE SEQUENCE [LARGE SCALE GENOMIC DNA]</scope>
    <source>
        <strain evidence="1">JCA_2017</strain>
    </source>
</reference>
<name>A0A371I236_MUCPR</name>
<accession>A0A371I236</accession>
<dbReference type="Proteomes" id="UP000257109">
    <property type="component" value="Unassembled WGS sequence"/>
</dbReference>
<proteinExistence type="predicted"/>
<gene>
    <name evidence="1" type="ORF">CR513_06585</name>
</gene>
<dbReference type="EMBL" id="QJKJ01001126">
    <property type="protein sequence ID" value="RDY09106.1"/>
    <property type="molecule type" value="Genomic_DNA"/>
</dbReference>
<comment type="caution">
    <text evidence="1">The sequence shown here is derived from an EMBL/GenBank/DDBJ whole genome shotgun (WGS) entry which is preliminary data.</text>
</comment>
<sequence>MEMTLINLLNTHKVGGIKQLSSKNNDWIIDSRASHNMTRAMELLSKAQNITLCFVDCVIQDQTSRALIKVSEEFDRSFFFEQQH</sequence>
<dbReference type="AlphaFoldDB" id="A0A371I236"/>
<evidence type="ECO:0000313" key="2">
    <source>
        <dbReference type="Proteomes" id="UP000257109"/>
    </source>
</evidence>
<organism evidence="1 2">
    <name type="scientific">Mucuna pruriens</name>
    <name type="common">Velvet bean</name>
    <name type="synonym">Dolichos pruriens</name>
    <dbReference type="NCBI Taxonomy" id="157652"/>
    <lineage>
        <taxon>Eukaryota</taxon>
        <taxon>Viridiplantae</taxon>
        <taxon>Streptophyta</taxon>
        <taxon>Embryophyta</taxon>
        <taxon>Tracheophyta</taxon>
        <taxon>Spermatophyta</taxon>
        <taxon>Magnoliopsida</taxon>
        <taxon>eudicotyledons</taxon>
        <taxon>Gunneridae</taxon>
        <taxon>Pentapetalae</taxon>
        <taxon>rosids</taxon>
        <taxon>fabids</taxon>
        <taxon>Fabales</taxon>
        <taxon>Fabaceae</taxon>
        <taxon>Papilionoideae</taxon>
        <taxon>50 kb inversion clade</taxon>
        <taxon>NPAAA clade</taxon>
        <taxon>indigoferoid/millettioid clade</taxon>
        <taxon>Phaseoleae</taxon>
        <taxon>Mucuna</taxon>
    </lineage>
</organism>
<evidence type="ECO:0000313" key="1">
    <source>
        <dbReference type="EMBL" id="RDY09106.1"/>
    </source>
</evidence>
<keyword evidence="2" id="KW-1185">Reference proteome</keyword>
<protein>
    <submittedName>
        <fullName evidence="1">Uncharacterized protein</fullName>
    </submittedName>
</protein>
<feature type="non-terminal residue" evidence="1">
    <location>
        <position position="1"/>
    </location>
</feature>